<evidence type="ECO:0000256" key="1">
    <source>
        <dbReference type="SAM" id="SignalP"/>
    </source>
</evidence>
<evidence type="ECO:0008006" key="4">
    <source>
        <dbReference type="Google" id="ProtNLM"/>
    </source>
</evidence>
<accession>A0ABT5WKI1</accession>
<comment type="caution">
    <text evidence="2">The sequence shown here is derived from an EMBL/GenBank/DDBJ whole genome shotgun (WGS) entry which is preliminary data.</text>
</comment>
<keyword evidence="3" id="KW-1185">Reference proteome</keyword>
<gene>
    <name evidence="2" type="ORF">PYV00_01620</name>
</gene>
<feature type="signal peptide" evidence="1">
    <location>
        <begin position="1"/>
        <end position="20"/>
    </location>
</feature>
<evidence type="ECO:0000313" key="2">
    <source>
        <dbReference type="EMBL" id="MDE8650414.1"/>
    </source>
</evidence>
<dbReference type="Proteomes" id="UP001216253">
    <property type="component" value="Unassembled WGS sequence"/>
</dbReference>
<dbReference type="RefSeq" id="WP_275226497.1">
    <property type="nucleotide sequence ID" value="NZ_JARESE010000001.1"/>
</dbReference>
<sequence length="368" mass="39748">MRRTPPALAILAVLAAPAGAAEPSAPAWAGVWQGTIGNLPVRVCLQASPGGYSNGSYYYLSRKRPIVLEREDDGNWSERDGGDVTGHWNLAARTTDSLAGDWRQGARRLPIALTRMAFSQADDRPCASDAYSAPRVVPARVLRRPARLGAFAYTELTYDVGPNFEDVSIVSFAYPESEPGDRAINAALRFDPALRDGDADYLGCFEGALGSLGVDGDFQAARVPKLAKRDFLVVQESFGGSCGGAHPDYGYEWRVWDRRDGHEIDLAGWLTDKAIAERGEGKGARRITPALRALAMRHMAITDAECREAVAREDYWFLGLAENGFLMTPALPHVVVACADDALVPFSALAAFLAPAGRQGLARLRGAR</sequence>
<organism evidence="2 3">
    <name type="scientific">Novosphingobium album</name>
    <name type="common">ex Liu et al. 2023</name>
    <dbReference type="NCBI Taxonomy" id="3031130"/>
    <lineage>
        <taxon>Bacteria</taxon>
        <taxon>Pseudomonadati</taxon>
        <taxon>Pseudomonadota</taxon>
        <taxon>Alphaproteobacteria</taxon>
        <taxon>Sphingomonadales</taxon>
        <taxon>Sphingomonadaceae</taxon>
        <taxon>Novosphingobium</taxon>
    </lineage>
</organism>
<evidence type="ECO:0000313" key="3">
    <source>
        <dbReference type="Proteomes" id="UP001216253"/>
    </source>
</evidence>
<name>A0ABT5WKI1_9SPHN</name>
<keyword evidence="1" id="KW-0732">Signal</keyword>
<reference evidence="2 3" key="1">
    <citation type="submission" date="2023-03" db="EMBL/GenBank/DDBJ databases">
        <title>NovoSphingobium album sp. nov. isolated from polycyclic aromatic hydrocarbons- and heavy-metal polluted soil.</title>
        <authorList>
            <person name="Liu Z."/>
            <person name="Wang K."/>
        </authorList>
    </citation>
    <scope>NUCLEOTIDE SEQUENCE [LARGE SCALE GENOMIC DNA]</scope>
    <source>
        <strain evidence="2 3">H3SJ31-1</strain>
    </source>
</reference>
<feature type="chain" id="PRO_5045407651" description="DUF3298 domain-containing protein" evidence="1">
    <location>
        <begin position="21"/>
        <end position="368"/>
    </location>
</feature>
<proteinExistence type="predicted"/>
<dbReference type="EMBL" id="JARESE010000001">
    <property type="protein sequence ID" value="MDE8650414.1"/>
    <property type="molecule type" value="Genomic_DNA"/>
</dbReference>
<protein>
    <recommendedName>
        <fullName evidence="4">DUF3298 domain-containing protein</fullName>
    </recommendedName>
</protein>